<keyword evidence="3" id="KW-0472">Membrane</keyword>
<evidence type="ECO:0000256" key="2">
    <source>
        <dbReference type="ARBA" id="ARBA00022989"/>
    </source>
</evidence>
<sequence length="131" mass="14809">MRILITKNSHHKKRRLVVIPNLLRRRLTCNQEFYYLGLNNTSATFVSATENSVPAITFLMAAIFGWIVLQEPLLKKYPARLSIASNAYLYSTDTNTNTQYILKAALLDSTNFACVSHNNTPIPPPFFACVD</sequence>
<evidence type="ECO:0000313" key="5">
    <source>
        <dbReference type="Proteomes" id="UP000594261"/>
    </source>
</evidence>
<reference evidence="4" key="2">
    <citation type="submission" date="2021-01" db="UniProtKB">
        <authorList>
            <consortium name="EnsemblPlants"/>
        </authorList>
    </citation>
    <scope>IDENTIFICATION</scope>
</reference>
<keyword evidence="1" id="KW-0812">Transmembrane</keyword>
<dbReference type="EnsemblPlants" id="QL06p034730:mrna">
    <property type="protein sequence ID" value="QL06p034730:mrna"/>
    <property type="gene ID" value="QL06p034730"/>
</dbReference>
<dbReference type="GO" id="GO:0022857">
    <property type="term" value="F:transmembrane transporter activity"/>
    <property type="evidence" value="ECO:0007669"/>
    <property type="project" value="InterPro"/>
</dbReference>
<dbReference type="InParanoid" id="A0A7N2R6R1"/>
<dbReference type="Proteomes" id="UP000594261">
    <property type="component" value="Chromosome 6"/>
</dbReference>
<keyword evidence="5" id="KW-1185">Reference proteome</keyword>
<organism evidence="4 5">
    <name type="scientific">Quercus lobata</name>
    <name type="common">Valley oak</name>
    <dbReference type="NCBI Taxonomy" id="97700"/>
    <lineage>
        <taxon>Eukaryota</taxon>
        <taxon>Viridiplantae</taxon>
        <taxon>Streptophyta</taxon>
        <taxon>Embryophyta</taxon>
        <taxon>Tracheophyta</taxon>
        <taxon>Spermatophyta</taxon>
        <taxon>Magnoliopsida</taxon>
        <taxon>eudicotyledons</taxon>
        <taxon>Gunneridae</taxon>
        <taxon>Pentapetalae</taxon>
        <taxon>rosids</taxon>
        <taxon>fabids</taxon>
        <taxon>Fagales</taxon>
        <taxon>Fagaceae</taxon>
        <taxon>Quercus</taxon>
    </lineage>
</organism>
<dbReference type="InterPro" id="IPR030184">
    <property type="entry name" value="WAT1-related"/>
</dbReference>
<dbReference type="GO" id="GO:0016020">
    <property type="term" value="C:membrane"/>
    <property type="evidence" value="ECO:0007669"/>
    <property type="project" value="InterPro"/>
</dbReference>
<name>A0A7N2R6R1_QUELO</name>
<dbReference type="PANTHER" id="PTHR31218">
    <property type="entry name" value="WAT1-RELATED PROTEIN"/>
    <property type="match status" value="1"/>
</dbReference>
<dbReference type="AlphaFoldDB" id="A0A7N2R6R1"/>
<dbReference type="EMBL" id="LRBV02000006">
    <property type="status" value="NOT_ANNOTATED_CDS"/>
    <property type="molecule type" value="Genomic_DNA"/>
</dbReference>
<evidence type="ECO:0000256" key="1">
    <source>
        <dbReference type="ARBA" id="ARBA00022692"/>
    </source>
</evidence>
<evidence type="ECO:0000256" key="3">
    <source>
        <dbReference type="ARBA" id="ARBA00023136"/>
    </source>
</evidence>
<evidence type="ECO:0000313" key="4">
    <source>
        <dbReference type="EnsemblPlants" id="QL06p034730:mrna"/>
    </source>
</evidence>
<accession>A0A7N2R6R1</accession>
<reference evidence="4 5" key="1">
    <citation type="journal article" date="2016" name="G3 (Bethesda)">
        <title>First Draft Assembly and Annotation of the Genome of a California Endemic Oak Quercus lobata Nee (Fagaceae).</title>
        <authorList>
            <person name="Sork V.L."/>
            <person name="Fitz-Gibbon S.T."/>
            <person name="Puiu D."/>
            <person name="Crepeau M."/>
            <person name="Gugger P.F."/>
            <person name="Sherman R."/>
            <person name="Stevens K."/>
            <person name="Langley C.H."/>
            <person name="Pellegrini M."/>
            <person name="Salzberg S.L."/>
        </authorList>
    </citation>
    <scope>NUCLEOTIDE SEQUENCE [LARGE SCALE GENOMIC DNA]</scope>
    <source>
        <strain evidence="4 5">cv. SW786</strain>
    </source>
</reference>
<protein>
    <submittedName>
        <fullName evidence="4">Uncharacterized protein</fullName>
    </submittedName>
</protein>
<proteinExistence type="predicted"/>
<dbReference type="Gramene" id="QL06p034730:mrna">
    <property type="protein sequence ID" value="QL06p034730:mrna"/>
    <property type="gene ID" value="QL06p034730"/>
</dbReference>
<keyword evidence="2" id="KW-1133">Transmembrane helix</keyword>